<protein>
    <submittedName>
        <fullName evidence="1">Uncharacterized protein</fullName>
    </submittedName>
</protein>
<sequence length="122" mass="14743">MMRLTPERFVDRLERDQVTRFAWVVLMRSGVVPTGEREDDRKRREELFEIFASNRSEFFDTIIYLLRYALGVNDFRVDDEDTKWNSMLNLVRIMGTLKTAQWSKKMLRDMSYDDDDELHVPR</sequence>
<comment type="caution">
    <text evidence="1">The sequence shown here is derived from an EMBL/GenBank/DDBJ whole genome shotgun (WGS) entry which is preliminary data.</text>
</comment>
<accession>A0AAN6NLV2</accession>
<organism evidence="1 2">
    <name type="scientific">Pseudoneurospora amorphoporcata</name>
    <dbReference type="NCBI Taxonomy" id="241081"/>
    <lineage>
        <taxon>Eukaryota</taxon>
        <taxon>Fungi</taxon>
        <taxon>Dikarya</taxon>
        <taxon>Ascomycota</taxon>
        <taxon>Pezizomycotina</taxon>
        <taxon>Sordariomycetes</taxon>
        <taxon>Sordariomycetidae</taxon>
        <taxon>Sordariales</taxon>
        <taxon>Sordariaceae</taxon>
        <taxon>Pseudoneurospora</taxon>
    </lineage>
</organism>
<gene>
    <name evidence="1" type="ORF">QBC32DRAFT_175737</name>
</gene>
<keyword evidence="2" id="KW-1185">Reference proteome</keyword>
<evidence type="ECO:0000313" key="2">
    <source>
        <dbReference type="Proteomes" id="UP001303222"/>
    </source>
</evidence>
<dbReference type="Proteomes" id="UP001303222">
    <property type="component" value="Unassembled WGS sequence"/>
</dbReference>
<reference evidence="1" key="2">
    <citation type="submission" date="2023-06" db="EMBL/GenBank/DDBJ databases">
        <authorList>
            <consortium name="Lawrence Berkeley National Laboratory"/>
            <person name="Mondo S.J."/>
            <person name="Hensen N."/>
            <person name="Bonometti L."/>
            <person name="Westerberg I."/>
            <person name="Brannstrom I.O."/>
            <person name="Guillou S."/>
            <person name="Cros-Aarteil S."/>
            <person name="Calhoun S."/>
            <person name="Haridas S."/>
            <person name="Kuo A."/>
            <person name="Pangilinan J."/>
            <person name="Riley R."/>
            <person name="Labutti K."/>
            <person name="Andreopoulos B."/>
            <person name="Lipzen A."/>
            <person name="Chen C."/>
            <person name="Yanf M."/>
            <person name="Daum C."/>
            <person name="Ng V."/>
            <person name="Clum A."/>
            <person name="Steindorff A."/>
            <person name="Ohm R."/>
            <person name="Martin F."/>
            <person name="Silar P."/>
            <person name="Natvig D."/>
            <person name="Lalanne C."/>
            <person name="Gautier V."/>
            <person name="Ament-Velasquez S.L."/>
            <person name="Kruys A."/>
            <person name="Hutchinson M.I."/>
            <person name="Powell A.J."/>
            <person name="Barry K."/>
            <person name="Miller A.N."/>
            <person name="Grigoriev I.V."/>
            <person name="Debuchy R."/>
            <person name="Gladieux P."/>
            <person name="Thoren M.H."/>
            <person name="Johannesson H."/>
        </authorList>
    </citation>
    <scope>NUCLEOTIDE SEQUENCE</scope>
    <source>
        <strain evidence="1">CBS 626.80</strain>
    </source>
</reference>
<dbReference type="AlphaFoldDB" id="A0AAN6NLV2"/>
<dbReference type="EMBL" id="MU859387">
    <property type="protein sequence ID" value="KAK3947218.1"/>
    <property type="molecule type" value="Genomic_DNA"/>
</dbReference>
<feature type="non-terminal residue" evidence="1">
    <location>
        <position position="122"/>
    </location>
</feature>
<evidence type="ECO:0000313" key="1">
    <source>
        <dbReference type="EMBL" id="KAK3947218.1"/>
    </source>
</evidence>
<name>A0AAN6NLV2_9PEZI</name>
<proteinExistence type="predicted"/>
<reference evidence="1" key="1">
    <citation type="journal article" date="2023" name="Mol. Phylogenet. Evol.">
        <title>Genome-scale phylogeny and comparative genomics of the fungal order Sordariales.</title>
        <authorList>
            <person name="Hensen N."/>
            <person name="Bonometti L."/>
            <person name="Westerberg I."/>
            <person name="Brannstrom I.O."/>
            <person name="Guillou S."/>
            <person name="Cros-Aarteil S."/>
            <person name="Calhoun S."/>
            <person name="Haridas S."/>
            <person name="Kuo A."/>
            <person name="Mondo S."/>
            <person name="Pangilinan J."/>
            <person name="Riley R."/>
            <person name="LaButti K."/>
            <person name="Andreopoulos B."/>
            <person name="Lipzen A."/>
            <person name="Chen C."/>
            <person name="Yan M."/>
            <person name="Daum C."/>
            <person name="Ng V."/>
            <person name="Clum A."/>
            <person name="Steindorff A."/>
            <person name="Ohm R.A."/>
            <person name="Martin F."/>
            <person name="Silar P."/>
            <person name="Natvig D.O."/>
            <person name="Lalanne C."/>
            <person name="Gautier V."/>
            <person name="Ament-Velasquez S.L."/>
            <person name="Kruys A."/>
            <person name="Hutchinson M.I."/>
            <person name="Powell A.J."/>
            <person name="Barry K."/>
            <person name="Miller A.N."/>
            <person name="Grigoriev I.V."/>
            <person name="Debuchy R."/>
            <person name="Gladieux P."/>
            <person name="Hiltunen Thoren M."/>
            <person name="Johannesson H."/>
        </authorList>
    </citation>
    <scope>NUCLEOTIDE SEQUENCE</scope>
    <source>
        <strain evidence="1">CBS 626.80</strain>
    </source>
</reference>